<name>A0A1G7R3X3_9PSEU</name>
<evidence type="ECO:0000256" key="1">
    <source>
        <dbReference type="SAM" id="Phobius"/>
    </source>
</evidence>
<dbReference type="Proteomes" id="UP000199623">
    <property type="component" value="Unassembled WGS sequence"/>
</dbReference>
<evidence type="ECO:0000313" key="2">
    <source>
        <dbReference type="EMBL" id="SDG05472.1"/>
    </source>
</evidence>
<dbReference type="STRING" id="200378.SAMN05216553_10599"/>
<protein>
    <recommendedName>
        <fullName evidence="4">DUF916 domain-containing protein</fullName>
    </recommendedName>
</protein>
<keyword evidence="3" id="KW-1185">Reference proteome</keyword>
<proteinExistence type="predicted"/>
<sequence>MGAVTTAPTHRSSRLDPAMPRFLAALTAVLLAVVALPPTASAQNVTWGVRPADNDLGADRPNFTYSVAPGAVLSDALTVTNHEQRALTFGVYAADAFTTSSGQLDLRPAGETPTGAGSWVRFDSPTVTVPSGQTVAVPFTVTVPADATPGDHSGGVVTSLRVEAESGITVERRLGARMHLRVAGTLTPSLEIRGTEVEFDGTPNPVGRGTARVTYTVVNSGNVRLNARHSVRIEGLFGLFGTDAAVEPLPELLPGESVTRTVTAPLLPAGRAAATVTATPTVAGGSELAAVTGIGSDVALPWATVVCLLLVLCLVLALRAQARARAAEQQRRIDDAVAAALKRKS</sequence>
<organism evidence="2 3">
    <name type="scientific">Lentzea fradiae</name>
    <dbReference type="NCBI Taxonomy" id="200378"/>
    <lineage>
        <taxon>Bacteria</taxon>
        <taxon>Bacillati</taxon>
        <taxon>Actinomycetota</taxon>
        <taxon>Actinomycetes</taxon>
        <taxon>Pseudonocardiales</taxon>
        <taxon>Pseudonocardiaceae</taxon>
        <taxon>Lentzea</taxon>
    </lineage>
</organism>
<evidence type="ECO:0008006" key="4">
    <source>
        <dbReference type="Google" id="ProtNLM"/>
    </source>
</evidence>
<dbReference type="AlphaFoldDB" id="A0A1G7R3X3"/>
<evidence type="ECO:0000313" key="3">
    <source>
        <dbReference type="Proteomes" id="UP000199623"/>
    </source>
</evidence>
<keyword evidence="1" id="KW-1133">Transmembrane helix</keyword>
<dbReference type="EMBL" id="FNCC01000005">
    <property type="protein sequence ID" value="SDG05472.1"/>
    <property type="molecule type" value="Genomic_DNA"/>
</dbReference>
<keyword evidence="1" id="KW-0812">Transmembrane</keyword>
<accession>A0A1G7R3X3</accession>
<keyword evidence="1" id="KW-0472">Membrane</keyword>
<gene>
    <name evidence="2" type="ORF">SAMN05216553_10599</name>
</gene>
<reference evidence="3" key="1">
    <citation type="submission" date="2016-10" db="EMBL/GenBank/DDBJ databases">
        <authorList>
            <person name="Varghese N."/>
            <person name="Submissions S."/>
        </authorList>
    </citation>
    <scope>NUCLEOTIDE SEQUENCE [LARGE SCALE GENOMIC DNA]</scope>
    <source>
        <strain evidence="3">CGMCC 4.3506</strain>
    </source>
</reference>
<feature type="transmembrane region" description="Helical" evidence="1">
    <location>
        <begin position="299"/>
        <end position="318"/>
    </location>
</feature>